<dbReference type="Proteomes" id="UP000001747">
    <property type="component" value="Chromosome"/>
</dbReference>
<evidence type="ECO:0000313" key="3">
    <source>
        <dbReference type="EMBL" id="ACP34630.1"/>
    </source>
</evidence>
<dbReference type="PANTHER" id="PTHR46401">
    <property type="entry name" value="GLYCOSYLTRANSFERASE WBBK-RELATED"/>
    <property type="match status" value="1"/>
</dbReference>
<dbReference type="AlphaFoldDB" id="C3MLN2"/>
<evidence type="ECO:0000256" key="1">
    <source>
        <dbReference type="ARBA" id="ARBA00022679"/>
    </source>
</evidence>
<dbReference type="GeneID" id="7798679"/>
<organism evidence="3 4">
    <name type="scientific">Saccharolobus islandicus (strain L.S.2.15 / Lassen #1)</name>
    <name type="common">Sulfolobus islandicus</name>
    <dbReference type="NCBI Taxonomy" id="429572"/>
    <lineage>
        <taxon>Archaea</taxon>
        <taxon>Thermoproteota</taxon>
        <taxon>Thermoprotei</taxon>
        <taxon>Sulfolobales</taxon>
        <taxon>Sulfolobaceae</taxon>
        <taxon>Saccharolobus</taxon>
    </lineage>
</organism>
<evidence type="ECO:0000259" key="2">
    <source>
        <dbReference type="Pfam" id="PF00534"/>
    </source>
</evidence>
<proteinExistence type="predicted"/>
<protein>
    <submittedName>
        <fullName evidence="3">Glycosyl transferase group 1</fullName>
    </submittedName>
</protein>
<keyword evidence="1 3" id="KW-0808">Transferase</keyword>
<dbReference type="Pfam" id="PF00534">
    <property type="entry name" value="Glycos_transf_1"/>
    <property type="match status" value="1"/>
</dbReference>
<sequence length="381" mass="44039">MNVLAVVDFGLNEKTGGYKRNLEIMKRLSRNINVDIIPSLRNVRLYSCRKDLITLLESLNSTPDYILELLEKSSGVEEFLNGLKTKRYDIAVVYSNSSENVRLARRITSAPIGVQLQLEPFYRDMTTLFKIKFRGITGRAVKKFKEAMEESKREEVKWKELIERGDLNFAISVSKVPLINSSLDKLLSYRVTNPGNAFDEDLLKFRRERDKEDYAVYFTRLMPEKGLFEIPLIWKKLRRDVKLYVIGQFVDERDKDDFLSLIKRLDVNVEYVGFKEKEELYNTVAKAMFTVYPSHYDSFSLVILESLALGTPVFAYDTLALKEIYGNVKGVHLAREDDVKGLADLISNFKSEEVVPIPEEYSSWDKVAEAELEDIKAFAKR</sequence>
<gene>
    <name evidence="3" type="ordered locus">LS215_0515</name>
</gene>
<dbReference type="GO" id="GO:0016757">
    <property type="term" value="F:glycosyltransferase activity"/>
    <property type="evidence" value="ECO:0007669"/>
    <property type="project" value="InterPro"/>
</dbReference>
<dbReference type="SUPFAM" id="SSF53756">
    <property type="entry name" value="UDP-Glycosyltransferase/glycogen phosphorylase"/>
    <property type="match status" value="1"/>
</dbReference>
<dbReference type="InterPro" id="IPR001296">
    <property type="entry name" value="Glyco_trans_1"/>
</dbReference>
<dbReference type="HOGENOM" id="CLU_053640_0_0_2"/>
<feature type="domain" description="Glycosyl transferase family 1" evidence="2">
    <location>
        <begin position="206"/>
        <end position="360"/>
    </location>
</feature>
<dbReference type="RefSeq" id="WP_012713051.1">
    <property type="nucleotide sequence ID" value="NC_012589.1"/>
</dbReference>
<reference evidence="3 4" key="1">
    <citation type="journal article" date="2009" name="Proc. Natl. Acad. Sci. U.S.A.">
        <title>Biogeography of the Sulfolobus islandicus pan-genome.</title>
        <authorList>
            <person name="Reno M.L."/>
            <person name="Held N.L."/>
            <person name="Fields C.J."/>
            <person name="Burke P.V."/>
            <person name="Whitaker R.J."/>
        </authorList>
    </citation>
    <scope>NUCLEOTIDE SEQUENCE [LARGE SCALE GENOMIC DNA]</scope>
    <source>
        <strain evidence="4">L.S.2.15 / Lassen #1</strain>
    </source>
</reference>
<dbReference type="CAZy" id="GT4">
    <property type="family name" value="Glycosyltransferase Family 4"/>
</dbReference>
<dbReference type="KEGG" id="sis:LS215_0515"/>
<dbReference type="CDD" id="cd03801">
    <property type="entry name" value="GT4_PimA-like"/>
    <property type="match status" value="1"/>
</dbReference>
<evidence type="ECO:0000313" key="4">
    <source>
        <dbReference type="Proteomes" id="UP000001747"/>
    </source>
</evidence>
<dbReference type="OrthoDB" id="132546at2157"/>
<dbReference type="PANTHER" id="PTHR46401:SF2">
    <property type="entry name" value="GLYCOSYLTRANSFERASE WBBK-RELATED"/>
    <property type="match status" value="1"/>
</dbReference>
<dbReference type="EMBL" id="CP001399">
    <property type="protein sequence ID" value="ACP34630.1"/>
    <property type="molecule type" value="Genomic_DNA"/>
</dbReference>
<name>C3MLN2_SACI2</name>
<dbReference type="Gene3D" id="3.40.50.2000">
    <property type="entry name" value="Glycogen Phosphorylase B"/>
    <property type="match status" value="1"/>
</dbReference>
<accession>C3MLN2</accession>